<dbReference type="SMART" id="SM00665">
    <property type="entry name" value="B561"/>
    <property type="match status" value="1"/>
</dbReference>
<organism evidence="13 14">
    <name type="scientific">Pristionchus mayeri</name>
    <dbReference type="NCBI Taxonomy" id="1317129"/>
    <lineage>
        <taxon>Eukaryota</taxon>
        <taxon>Metazoa</taxon>
        <taxon>Ecdysozoa</taxon>
        <taxon>Nematoda</taxon>
        <taxon>Chromadorea</taxon>
        <taxon>Rhabditida</taxon>
        <taxon>Rhabditina</taxon>
        <taxon>Diplogasteromorpha</taxon>
        <taxon>Diplogasteroidea</taxon>
        <taxon>Neodiplogasteridae</taxon>
        <taxon>Pristionchus</taxon>
    </lineage>
</organism>
<keyword evidence="7" id="KW-0249">Electron transport</keyword>
<dbReference type="InterPro" id="IPR043205">
    <property type="entry name" value="CYB561/CYBRD1-like"/>
</dbReference>
<keyword evidence="6" id="KW-0479">Metal-binding</keyword>
<keyword evidence="8 11" id="KW-1133">Transmembrane helix</keyword>
<evidence type="ECO:0000256" key="3">
    <source>
        <dbReference type="ARBA" id="ARBA00022448"/>
    </source>
</evidence>
<dbReference type="Gene3D" id="1.20.120.1770">
    <property type="match status" value="1"/>
</dbReference>
<comment type="cofactor">
    <cofactor evidence="1">
        <name>heme b</name>
        <dbReference type="ChEBI" id="CHEBI:60344"/>
    </cofactor>
</comment>
<dbReference type="GO" id="GO:0016491">
    <property type="term" value="F:oxidoreductase activity"/>
    <property type="evidence" value="ECO:0007669"/>
    <property type="project" value="InterPro"/>
</dbReference>
<evidence type="ECO:0000256" key="8">
    <source>
        <dbReference type="ARBA" id="ARBA00022989"/>
    </source>
</evidence>
<sequence length="242" mass="27256">MIKLPFIYFDLILVLNQLSGFFLVGIAGFFFNTLDKGFQWSGNGEGNFGNLNLHAMFMTSGLVFLQGEALVAYRMYRRDAKLISKFMHFILHSLAVALAGLGLYSAIRHKETHNLHQFQTFHSWLGLTILGAYVTQYAFGLINFGLGIIPVKTRASFLPLHRIFGCIIFGVTSAQALIGQISFSNFAVSRPEFECYKSLSCSNHLDWVYNGQMISLVVYSISLLVLVTPNAWKRTKTIDEME</sequence>
<gene>
    <name evidence="13" type="ORF">PMAYCL1PPCAC_29416</name>
</gene>
<accession>A0AAN5IE46</accession>
<dbReference type="EMBL" id="BTRK01000006">
    <property type="protein sequence ID" value="GMR59221.1"/>
    <property type="molecule type" value="Genomic_DNA"/>
</dbReference>
<evidence type="ECO:0000256" key="9">
    <source>
        <dbReference type="ARBA" id="ARBA00023004"/>
    </source>
</evidence>
<dbReference type="InterPro" id="IPR006593">
    <property type="entry name" value="Cyt_b561/ferric_Rdtase_TM"/>
</dbReference>
<evidence type="ECO:0000259" key="12">
    <source>
        <dbReference type="PROSITE" id="PS50939"/>
    </source>
</evidence>
<protein>
    <recommendedName>
        <fullName evidence="12">Cytochrome b561 domain-containing protein</fullName>
    </recommendedName>
</protein>
<evidence type="ECO:0000256" key="7">
    <source>
        <dbReference type="ARBA" id="ARBA00022982"/>
    </source>
</evidence>
<dbReference type="PROSITE" id="PS50939">
    <property type="entry name" value="CYTOCHROME_B561"/>
    <property type="match status" value="1"/>
</dbReference>
<keyword evidence="5 11" id="KW-0812">Transmembrane</keyword>
<evidence type="ECO:0000256" key="10">
    <source>
        <dbReference type="ARBA" id="ARBA00023136"/>
    </source>
</evidence>
<dbReference type="GO" id="GO:0016020">
    <property type="term" value="C:membrane"/>
    <property type="evidence" value="ECO:0007669"/>
    <property type="project" value="UniProtKB-SubCell"/>
</dbReference>
<dbReference type="PANTHER" id="PTHR10106">
    <property type="entry name" value="CYTOCHROME B561-RELATED"/>
    <property type="match status" value="1"/>
</dbReference>
<feature type="transmembrane region" description="Helical" evidence="11">
    <location>
        <begin position="127"/>
        <end position="151"/>
    </location>
</feature>
<feature type="transmembrane region" description="Helical" evidence="11">
    <location>
        <begin position="51"/>
        <end position="74"/>
    </location>
</feature>
<evidence type="ECO:0000313" key="13">
    <source>
        <dbReference type="EMBL" id="GMR59221.1"/>
    </source>
</evidence>
<feature type="transmembrane region" description="Helical" evidence="11">
    <location>
        <begin position="207"/>
        <end position="227"/>
    </location>
</feature>
<evidence type="ECO:0000256" key="11">
    <source>
        <dbReference type="SAM" id="Phobius"/>
    </source>
</evidence>
<evidence type="ECO:0000256" key="5">
    <source>
        <dbReference type="ARBA" id="ARBA00022692"/>
    </source>
</evidence>
<keyword evidence="10 11" id="KW-0472">Membrane</keyword>
<dbReference type="Pfam" id="PF03188">
    <property type="entry name" value="Cytochrom_B561"/>
    <property type="match status" value="1"/>
</dbReference>
<dbReference type="GO" id="GO:0046872">
    <property type="term" value="F:metal ion binding"/>
    <property type="evidence" value="ECO:0007669"/>
    <property type="project" value="UniProtKB-KW"/>
</dbReference>
<feature type="transmembrane region" description="Helical" evidence="11">
    <location>
        <begin position="86"/>
        <end position="107"/>
    </location>
</feature>
<comment type="subcellular location">
    <subcellularLocation>
        <location evidence="2">Membrane</location>
        <topology evidence="2">Multi-pass membrane protein</topology>
    </subcellularLocation>
</comment>
<evidence type="ECO:0000256" key="1">
    <source>
        <dbReference type="ARBA" id="ARBA00001970"/>
    </source>
</evidence>
<dbReference type="AlphaFoldDB" id="A0AAN5IE46"/>
<keyword evidence="4" id="KW-0349">Heme</keyword>
<evidence type="ECO:0000256" key="2">
    <source>
        <dbReference type="ARBA" id="ARBA00004141"/>
    </source>
</evidence>
<reference evidence="14" key="1">
    <citation type="submission" date="2022-10" db="EMBL/GenBank/DDBJ databases">
        <title>Genome assembly of Pristionchus species.</title>
        <authorList>
            <person name="Yoshida K."/>
            <person name="Sommer R.J."/>
        </authorList>
    </citation>
    <scope>NUCLEOTIDE SEQUENCE [LARGE SCALE GENOMIC DNA]</scope>
    <source>
        <strain evidence="14">RS5460</strain>
    </source>
</reference>
<feature type="transmembrane region" description="Helical" evidence="11">
    <location>
        <begin position="163"/>
        <end position="187"/>
    </location>
</feature>
<keyword evidence="9" id="KW-0408">Iron</keyword>
<feature type="transmembrane region" description="Helical" evidence="11">
    <location>
        <begin position="7"/>
        <end position="31"/>
    </location>
</feature>
<proteinExistence type="predicted"/>
<comment type="caution">
    <text evidence="13">The sequence shown here is derived from an EMBL/GenBank/DDBJ whole genome shotgun (WGS) entry which is preliminary data.</text>
</comment>
<keyword evidence="14" id="KW-1185">Reference proteome</keyword>
<keyword evidence="3" id="KW-0813">Transport</keyword>
<evidence type="ECO:0000256" key="4">
    <source>
        <dbReference type="ARBA" id="ARBA00022617"/>
    </source>
</evidence>
<evidence type="ECO:0000313" key="14">
    <source>
        <dbReference type="Proteomes" id="UP001328107"/>
    </source>
</evidence>
<name>A0AAN5IE46_9BILA</name>
<feature type="domain" description="Cytochrome b561" evidence="12">
    <location>
        <begin position="15"/>
        <end position="228"/>
    </location>
</feature>
<dbReference type="PANTHER" id="PTHR10106:SF50">
    <property type="entry name" value="CYTOCHROME B561 DOMAIN-CONTAINING PROTEIN"/>
    <property type="match status" value="1"/>
</dbReference>
<evidence type="ECO:0000256" key="6">
    <source>
        <dbReference type="ARBA" id="ARBA00022723"/>
    </source>
</evidence>
<dbReference type="Proteomes" id="UP001328107">
    <property type="component" value="Unassembled WGS sequence"/>
</dbReference>